<evidence type="ECO:0000313" key="3">
    <source>
        <dbReference type="EnsemblFungi" id="PTTG_01137-t43_1-p1"/>
    </source>
</evidence>
<dbReference type="AlphaFoldDB" id="A0A0C4EK64"/>
<name>A0A0C4EK64_PUCT1</name>
<protein>
    <submittedName>
        <fullName evidence="2 3">Uncharacterized protein</fullName>
    </submittedName>
</protein>
<reference evidence="3 4" key="3">
    <citation type="journal article" date="2017" name="G3 (Bethesda)">
        <title>Comparative analysis highlights variable genome content of wheat rusts and divergence of the mating loci.</title>
        <authorList>
            <person name="Cuomo C.A."/>
            <person name="Bakkeren G."/>
            <person name="Khalil H.B."/>
            <person name="Panwar V."/>
            <person name="Joly D."/>
            <person name="Linning R."/>
            <person name="Sakthikumar S."/>
            <person name="Song X."/>
            <person name="Adiconis X."/>
            <person name="Fan L."/>
            <person name="Goldberg J.M."/>
            <person name="Levin J.Z."/>
            <person name="Young S."/>
            <person name="Zeng Q."/>
            <person name="Anikster Y."/>
            <person name="Bruce M."/>
            <person name="Wang M."/>
            <person name="Yin C."/>
            <person name="McCallum B."/>
            <person name="Szabo L.J."/>
            <person name="Hulbert S."/>
            <person name="Chen X."/>
            <person name="Fellers J.P."/>
        </authorList>
    </citation>
    <scope>NUCLEOTIDE SEQUENCE</scope>
    <source>
        <strain evidence="3">isolate 1-1 / race 1 (BBBD)</strain>
        <strain evidence="4">Isolate 1-1 / race 1 (BBBD)</strain>
    </source>
</reference>
<gene>
    <name evidence="2" type="ORF">PTTG_01137</name>
</gene>
<organism evidence="2">
    <name type="scientific">Puccinia triticina (isolate 1-1 / race 1 (BBBD))</name>
    <name type="common">Brown leaf rust fungus</name>
    <dbReference type="NCBI Taxonomy" id="630390"/>
    <lineage>
        <taxon>Eukaryota</taxon>
        <taxon>Fungi</taxon>
        <taxon>Dikarya</taxon>
        <taxon>Basidiomycota</taxon>
        <taxon>Pucciniomycotina</taxon>
        <taxon>Pucciniomycetes</taxon>
        <taxon>Pucciniales</taxon>
        <taxon>Pucciniaceae</taxon>
        <taxon>Puccinia</taxon>
    </lineage>
</organism>
<dbReference type="EnsemblFungi" id="PTTG_01137-t43_1">
    <property type="protein sequence ID" value="PTTG_01137-t43_1-p1"/>
    <property type="gene ID" value="PTTG_01137"/>
</dbReference>
<evidence type="ECO:0000313" key="2">
    <source>
        <dbReference type="EMBL" id="OAV89067.1"/>
    </source>
</evidence>
<proteinExistence type="predicted"/>
<evidence type="ECO:0000256" key="1">
    <source>
        <dbReference type="SAM" id="MobiDB-lite"/>
    </source>
</evidence>
<feature type="compositionally biased region" description="Polar residues" evidence="1">
    <location>
        <begin position="55"/>
        <end position="64"/>
    </location>
</feature>
<evidence type="ECO:0000313" key="4">
    <source>
        <dbReference type="Proteomes" id="UP000005240"/>
    </source>
</evidence>
<sequence>MGRSRKCHKSTRSTSSSISIPARNQEPSEPSGKKQSRTIVDVPDNSDGNEHVNDSKNPASTQNGKVRGLSDEQELIETSPIQMNPTLQTLLDFQRGISGSSHVISGKYPEYLVGFSNWAPHSHAHRALSHTHLRSWMQSCKLSCIHRALSRPHLGL</sequence>
<reference evidence="2" key="1">
    <citation type="submission" date="2009-11" db="EMBL/GenBank/DDBJ databases">
        <authorList>
            <consortium name="The Broad Institute Genome Sequencing Platform"/>
            <person name="Ward D."/>
            <person name="Feldgarden M."/>
            <person name="Earl A."/>
            <person name="Young S.K."/>
            <person name="Zeng Q."/>
            <person name="Koehrsen M."/>
            <person name="Alvarado L."/>
            <person name="Berlin A."/>
            <person name="Bochicchio J."/>
            <person name="Borenstein D."/>
            <person name="Chapman S.B."/>
            <person name="Chen Z."/>
            <person name="Engels R."/>
            <person name="Freedman E."/>
            <person name="Gellesch M."/>
            <person name="Goldberg J."/>
            <person name="Griggs A."/>
            <person name="Gujja S."/>
            <person name="Heilman E."/>
            <person name="Heiman D."/>
            <person name="Hepburn T."/>
            <person name="Howarth C."/>
            <person name="Jen D."/>
            <person name="Larson L."/>
            <person name="Lewis B."/>
            <person name="Mehta T."/>
            <person name="Park D."/>
            <person name="Pearson M."/>
            <person name="Roberts A."/>
            <person name="Saif S."/>
            <person name="Shea T."/>
            <person name="Shenoy N."/>
            <person name="Sisk P."/>
            <person name="Stolte C."/>
            <person name="Sykes S."/>
            <person name="Thomson T."/>
            <person name="Walk T."/>
            <person name="White J."/>
            <person name="Yandava C."/>
            <person name="Izard J."/>
            <person name="Baranova O.V."/>
            <person name="Blanton J.M."/>
            <person name="Tanner A.C."/>
            <person name="Dewhirst F.E."/>
            <person name="Haas B."/>
            <person name="Nusbaum C."/>
            <person name="Birren B."/>
        </authorList>
    </citation>
    <scope>NUCLEOTIDE SEQUENCE [LARGE SCALE GENOMIC DNA]</scope>
    <source>
        <strain evidence="2">1-1 BBBD Race 1</strain>
    </source>
</reference>
<feature type="region of interest" description="Disordered" evidence="1">
    <location>
        <begin position="1"/>
        <end position="72"/>
    </location>
</feature>
<keyword evidence="4" id="KW-1185">Reference proteome</keyword>
<reference evidence="2" key="2">
    <citation type="submission" date="2016-05" db="EMBL/GenBank/DDBJ databases">
        <title>Comparative analysis highlights variable genome content of wheat rusts and divergence of the mating loci.</title>
        <authorList>
            <person name="Cuomo C.A."/>
            <person name="Bakkeren G."/>
            <person name="Szabo L."/>
            <person name="Khalil H."/>
            <person name="Joly D."/>
            <person name="Goldberg J."/>
            <person name="Young S."/>
            <person name="Zeng Q."/>
            <person name="Fellers J."/>
        </authorList>
    </citation>
    <scope>NUCLEOTIDE SEQUENCE [LARGE SCALE GENOMIC DNA]</scope>
    <source>
        <strain evidence="2">1-1 BBBD Race 1</strain>
    </source>
</reference>
<dbReference type="EMBL" id="ADAS02000142">
    <property type="protein sequence ID" value="OAV89067.1"/>
    <property type="molecule type" value="Genomic_DNA"/>
</dbReference>
<feature type="compositionally biased region" description="Basic residues" evidence="1">
    <location>
        <begin position="1"/>
        <end position="11"/>
    </location>
</feature>
<dbReference type="VEuPathDB" id="FungiDB:PTTG_01137"/>
<accession>A0A0C4EK64</accession>
<dbReference type="Proteomes" id="UP000005240">
    <property type="component" value="Unassembled WGS sequence"/>
</dbReference>
<reference evidence="3" key="4">
    <citation type="submission" date="2025-05" db="UniProtKB">
        <authorList>
            <consortium name="EnsemblFungi"/>
        </authorList>
    </citation>
    <scope>IDENTIFICATION</scope>
    <source>
        <strain evidence="3">isolate 1-1 / race 1 (BBBD)</strain>
    </source>
</reference>